<accession>A0A1H2HMA2</accession>
<protein>
    <submittedName>
        <fullName evidence="1">Uncharacterized protein</fullName>
    </submittedName>
</protein>
<reference evidence="1 2" key="1">
    <citation type="submission" date="2016-10" db="EMBL/GenBank/DDBJ databases">
        <authorList>
            <person name="de Groot N.N."/>
        </authorList>
    </citation>
    <scope>NUCLEOTIDE SEQUENCE [LARGE SCALE GENOMIC DNA]</scope>
    <source>
        <strain evidence="1 2">DSM 44215</strain>
    </source>
</reference>
<proteinExistence type="predicted"/>
<gene>
    <name evidence="1" type="ORF">SAMN04488548_134555</name>
</gene>
<evidence type="ECO:0000313" key="1">
    <source>
        <dbReference type="EMBL" id="SDU33011.1"/>
    </source>
</evidence>
<dbReference type="Proteomes" id="UP000183180">
    <property type="component" value="Unassembled WGS sequence"/>
</dbReference>
<organism evidence="1 2">
    <name type="scientific">Gordonia westfalica</name>
    <dbReference type="NCBI Taxonomy" id="158898"/>
    <lineage>
        <taxon>Bacteria</taxon>
        <taxon>Bacillati</taxon>
        <taxon>Actinomycetota</taxon>
        <taxon>Actinomycetes</taxon>
        <taxon>Mycobacteriales</taxon>
        <taxon>Gordoniaceae</taxon>
        <taxon>Gordonia</taxon>
    </lineage>
</organism>
<sequence length="445" mass="48080">MSESVIAETPTLSTRDLRSFVSLLAGMAAPADEAESVERLTLLEEIKSACTAAQVRETANLDQLRADDEAARNVPQRRRGRGLAAEVGLARKASPQKGSQYLGFARALAHEMPHTMAALTDGVLTEWRATILVRETAYLTRESREEIDRLVCGDRAALVGVSDREIESSAKRHAYELEPAAVVARKAKAERDRRVSVRPAPDLMAKLSALLPMTQGISVYAALKKHADSVVGVDDRTHAQIMADTLVERVTGRAASEPVPVAMDMVMSDESLLGLNDSAAEVMGYGPIPAEVARELVAASVSPDGETASTLRRVYARPSDGALVAMESRSRGFPPALAHFIRLRDQRCRTPYCGSPIAEIDHAKPHRHEGPTSEANADGICVTHNRAKEADGWTYSVRMSGDIRVIDVITPTGARHRSTAPPAVGHRDPERSVVETKLLQILAAA</sequence>
<name>A0A1H2HMA2_9ACTN</name>
<dbReference type="EMBL" id="FNLM01000034">
    <property type="protein sequence ID" value="SDU33011.1"/>
    <property type="molecule type" value="Genomic_DNA"/>
</dbReference>
<dbReference type="STRING" id="158898.SAMN04488548_134555"/>
<evidence type="ECO:0000313" key="2">
    <source>
        <dbReference type="Proteomes" id="UP000183180"/>
    </source>
</evidence>
<dbReference type="OrthoDB" id="5244772at2"/>
<dbReference type="AlphaFoldDB" id="A0A1H2HMA2"/>